<reference evidence="3" key="1">
    <citation type="submission" date="2016-10" db="EMBL/GenBank/DDBJ databases">
        <authorList>
            <person name="Varghese N."/>
            <person name="Submissions S."/>
        </authorList>
    </citation>
    <scope>NUCLEOTIDE SEQUENCE [LARGE SCALE GENOMIC DNA]</scope>
    <source>
        <strain evidence="3">DSM 20403</strain>
    </source>
</reference>
<name>A0A1I2PE40_9LACO</name>
<dbReference type="PANTHER" id="PTHR46434">
    <property type="entry name" value="GENETIC INTERACTOR OF PROHIBITINS 3, MITOCHONDRIAL"/>
    <property type="match status" value="1"/>
</dbReference>
<dbReference type="InterPro" id="IPR048422">
    <property type="entry name" value="NOA1/YqeH-like_C"/>
</dbReference>
<dbReference type="OrthoDB" id="9773841at2"/>
<dbReference type="RefSeq" id="WP_003698076.1">
    <property type="nucleotide sequence ID" value="NZ_AYYL01000001.1"/>
</dbReference>
<dbReference type="Pfam" id="PF01926">
    <property type="entry name" value="MMR_HSR1"/>
    <property type="match status" value="1"/>
</dbReference>
<dbReference type="EMBL" id="FOPI01000003">
    <property type="protein sequence ID" value="SFG14405.1"/>
    <property type="molecule type" value="Genomic_DNA"/>
</dbReference>
<dbReference type="InterPro" id="IPR006073">
    <property type="entry name" value="GTP-bd"/>
</dbReference>
<dbReference type="Gene3D" id="3.40.50.300">
    <property type="entry name" value="P-loop containing nucleotide triphosphate hydrolases"/>
    <property type="match status" value="1"/>
</dbReference>
<dbReference type="InterPro" id="IPR050896">
    <property type="entry name" value="Mito_lipid_metab_GTPase"/>
</dbReference>
<evidence type="ECO:0000259" key="1">
    <source>
        <dbReference type="PROSITE" id="PS51721"/>
    </source>
</evidence>
<dbReference type="PANTHER" id="PTHR46434:SF1">
    <property type="entry name" value="GENETIC INTERACTOR OF PROHIBITINS 3, MITOCHONDRIAL"/>
    <property type="match status" value="1"/>
</dbReference>
<protein>
    <recommendedName>
        <fullName evidence="1">CP-type G domain-containing protein</fullName>
    </recommendedName>
</protein>
<proteinExistence type="predicted"/>
<evidence type="ECO:0000313" key="3">
    <source>
        <dbReference type="Proteomes" id="UP000182635"/>
    </source>
</evidence>
<dbReference type="NCBIfam" id="TIGR03597">
    <property type="entry name" value="GTPase_YqeH"/>
    <property type="match status" value="1"/>
</dbReference>
<dbReference type="GeneID" id="29801856"/>
<dbReference type="InterPro" id="IPR030378">
    <property type="entry name" value="G_CP_dom"/>
</dbReference>
<dbReference type="Proteomes" id="UP000182635">
    <property type="component" value="Unassembled WGS sequence"/>
</dbReference>
<dbReference type="GO" id="GO:0005525">
    <property type="term" value="F:GTP binding"/>
    <property type="evidence" value="ECO:0007669"/>
    <property type="project" value="InterPro"/>
</dbReference>
<dbReference type="CDD" id="cd01855">
    <property type="entry name" value="YqeH"/>
    <property type="match status" value="1"/>
</dbReference>
<gene>
    <name evidence="2" type="ORF">SAMN02910432_00062</name>
</gene>
<sequence length="372" mass="41705">MTENSDELYCIGCGAKIQTVDPQEPGFMPQSALEKRTDDEDLYCKRCFRLRHYNETADVSLTDDDFLALLNQIGESDALIVNVVDIFDFSGSIIPGLHRFVGNNPILMVGNKEDLLPRSLKRSKIRDWLRQSANAQGLRPVEVCLTSASKGHEIDRLMELIDKYREGRDVYVVGVTNVGKSTLINQIIKHQTGISDLITTSRFPGTTLDRIEIPFGDGRFLIDTPGIIHKDQMAHYLSPKELRLASPQKEIKPKVYQLNEGQTLFLGALARFDYVSGEKQGVVVYLDNNLMIHRTKTENASAFYEKHAGKLLNPPSEEEMKTFPKLVRFEFKVTEKSDLVFAGLGWISVKAGSIVAGWAPEGVSVVLRKAMI</sequence>
<accession>A0A1I2PE40</accession>
<dbReference type="Pfam" id="PF21516">
    <property type="entry name" value="YqeH-like_C"/>
    <property type="match status" value="1"/>
</dbReference>
<feature type="domain" description="CP-type G" evidence="1">
    <location>
        <begin position="67"/>
        <end position="230"/>
    </location>
</feature>
<dbReference type="SUPFAM" id="SSF52540">
    <property type="entry name" value="P-loop containing nucleoside triphosphate hydrolases"/>
    <property type="match status" value="1"/>
</dbReference>
<dbReference type="InterPro" id="IPR019988">
    <property type="entry name" value="GTP-bd_ribosome_bgen_YqeH"/>
</dbReference>
<organism evidence="2 3">
    <name type="scientific">Ligilactobacillus ruminis DSM 20403 = NBRC 102161</name>
    <dbReference type="NCBI Taxonomy" id="1423798"/>
    <lineage>
        <taxon>Bacteria</taxon>
        <taxon>Bacillati</taxon>
        <taxon>Bacillota</taxon>
        <taxon>Bacilli</taxon>
        <taxon>Lactobacillales</taxon>
        <taxon>Lactobacillaceae</taxon>
        <taxon>Ligilactobacillus</taxon>
    </lineage>
</organism>
<dbReference type="InterPro" id="IPR027417">
    <property type="entry name" value="P-loop_NTPase"/>
</dbReference>
<dbReference type="AlphaFoldDB" id="A0A1I2PE40"/>
<evidence type="ECO:0000313" key="2">
    <source>
        <dbReference type="EMBL" id="SFG14405.1"/>
    </source>
</evidence>
<dbReference type="PROSITE" id="PS51721">
    <property type="entry name" value="G_CP"/>
    <property type="match status" value="1"/>
</dbReference>